<dbReference type="AlphaFoldDB" id="A0AAD7TV30"/>
<keyword evidence="2" id="KW-1185">Reference proteome</keyword>
<evidence type="ECO:0000313" key="2">
    <source>
        <dbReference type="Proteomes" id="UP001215151"/>
    </source>
</evidence>
<dbReference type="InterPro" id="IPR040521">
    <property type="entry name" value="KDZ"/>
</dbReference>
<proteinExistence type="predicted"/>
<organism evidence="1 2">
    <name type="scientific">Trametes cubensis</name>
    <dbReference type="NCBI Taxonomy" id="1111947"/>
    <lineage>
        <taxon>Eukaryota</taxon>
        <taxon>Fungi</taxon>
        <taxon>Dikarya</taxon>
        <taxon>Basidiomycota</taxon>
        <taxon>Agaricomycotina</taxon>
        <taxon>Agaricomycetes</taxon>
        <taxon>Polyporales</taxon>
        <taxon>Polyporaceae</taxon>
        <taxon>Trametes</taxon>
    </lineage>
</organism>
<accession>A0AAD7TV30</accession>
<evidence type="ECO:0008006" key="3">
    <source>
        <dbReference type="Google" id="ProtNLM"/>
    </source>
</evidence>
<comment type="caution">
    <text evidence="1">The sequence shown here is derived from an EMBL/GenBank/DDBJ whole genome shotgun (WGS) entry which is preliminary data.</text>
</comment>
<sequence>MSSRSHYGMLGAVNVHYGRVQKYRKTVAGFDYVTCKKLAELDADMDGWEDDTALFPIPPGDEGVLASHVGGEYELCAELLQNQKVHKDNCTRRDRTESRNIQWATLIPALTDAYLIWWKERAGPSSSGSAESATLSRLSWSASSDEHAWSVTVIVFTSTSTAQFVPSLPLEVATVMLAHHRYLTCSPIQPTLALSFDVLEAYHQLHGTCLRLSIQALCQGLCRLHQVLYRCHFSEQFSIAHDIYLDVLHAVNVRVATALERTTPNWCMLNACAPCLYHLEGEGDMARSILPSMDGNSSLKLVNDTFRHGTTHPDGRTCHSDLFLAEDHVNRFKHKVAAVQKHHPKPATVSNPQDPFHVFPPLSPHCQLLGTNVAADVGDVDIADMVDSSVINMDVADVVDAAMELSNDVDYTEEPCNSKGVCAERWHNAGPVARKKMFALFAATGIFACLCQHGQVLTMCDMVQSGKLMKYPLALVNELMDVYGPNVRLRLGYNIGCVFSKTLSNSTLGDHAKTMVSSVVPAFHGHSHNRPCQLRWHPLYMDGAGLEDFEGCEQFFSFSNGAAAGTRMSTAFHRHQVIEGLVCFWCDQKHLKSGKLIYKNYQQALQNIKEGERALDVYARDLKLTPGDYERYLMEERAYLQGLKEEPAEIALQGEYVATLQVLDDALVKDAQAIQNYKQLSQLIIQQHIIQRQITAIRREYTYVLTRISRAEDKVQRLEEQLGIERCWLPTTSECKQALAELGIHCYRHALDALERLVVQRLLELKKLCMNGIRYKLCEKIGKALKTHAQGIRTALMTYNKEAAALTLLRAQLTWTDVMNMINISDFGLLRDARQDIQDKPWMQPTNRQAMNVYFKVK</sequence>
<gene>
    <name evidence="1" type="ORF">ONZ51_g6037</name>
</gene>
<name>A0AAD7TV30_9APHY</name>
<dbReference type="EMBL" id="JAPEVG010000138">
    <property type="protein sequence ID" value="KAJ8481392.1"/>
    <property type="molecule type" value="Genomic_DNA"/>
</dbReference>
<evidence type="ECO:0000313" key="1">
    <source>
        <dbReference type="EMBL" id="KAJ8481392.1"/>
    </source>
</evidence>
<dbReference type="Pfam" id="PF18758">
    <property type="entry name" value="KDZ"/>
    <property type="match status" value="1"/>
</dbReference>
<protein>
    <recommendedName>
        <fullName evidence="3">CxC2-like cysteine cluster KDZ transposase-associated domain-containing protein</fullName>
    </recommendedName>
</protein>
<dbReference type="PANTHER" id="PTHR33096">
    <property type="entry name" value="CXC2 DOMAIN-CONTAINING PROTEIN"/>
    <property type="match status" value="1"/>
</dbReference>
<dbReference type="Proteomes" id="UP001215151">
    <property type="component" value="Unassembled WGS sequence"/>
</dbReference>
<reference evidence="1" key="1">
    <citation type="submission" date="2022-11" db="EMBL/GenBank/DDBJ databases">
        <title>Genome Sequence of Cubamyces cubensis.</title>
        <authorList>
            <person name="Buettner E."/>
        </authorList>
    </citation>
    <scope>NUCLEOTIDE SEQUENCE</scope>
    <source>
        <strain evidence="1">MPL-01</strain>
    </source>
</reference>
<dbReference type="PANTHER" id="PTHR33096:SF1">
    <property type="entry name" value="CXC1-LIKE CYSTEINE CLUSTER ASSOCIATED WITH KDZ TRANSPOSASES DOMAIN-CONTAINING PROTEIN"/>
    <property type="match status" value="1"/>
</dbReference>